<feature type="domain" description="Peptidase S8/S53" evidence="30">
    <location>
        <begin position="789"/>
        <end position="1045"/>
    </location>
</feature>
<evidence type="ECO:0000256" key="29">
    <source>
        <dbReference type="SAM" id="Phobius"/>
    </source>
</evidence>
<feature type="compositionally biased region" description="Gly residues" evidence="28">
    <location>
        <begin position="1659"/>
        <end position="1671"/>
    </location>
</feature>
<dbReference type="InterPro" id="IPR055143">
    <property type="entry name" value="MBTP1_N"/>
</dbReference>
<dbReference type="InterPro" id="IPR057060">
    <property type="entry name" value="MBTPS1_3rd"/>
</dbReference>
<keyword evidence="8 29" id="KW-0812">Transmembrane</keyword>
<feature type="active site" description="Charge relay system" evidence="27">
    <location>
        <position position="829"/>
    </location>
</feature>
<comment type="cofactor">
    <cofactor evidence="1">
        <name>Ca(2+)</name>
        <dbReference type="ChEBI" id="CHEBI:29108"/>
    </cofactor>
</comment>
<feature type="compositionally biased region" description="Low complexity" evidence="28">
    <location>
        <begin position="512"/>
        <end position="521"/>
    </location>
</feature>
<evidence type="ECO:0000256" key="8">
    <source>
        <dbReference type="ARBA" id="ARBA00022692"/>
    </source>
</evidence>
<dbReference type="PROSITE" id="PS00138">
    <property type="entry name" value="SUBTILASE_SER"/>
    <property type="match status" value="1"/>
</dbReference>
<dbReference type="GO" id="GO:0000139">
    <property type="term" value="C:Golgi membrane"/>
    <property type="evidence" value="ECO:0007669"/>
    <property type="project" value="UniProtKB-SubCell"/>
</dbReference>
<keyword evidence="12" id="KW-0256">Endoplasmic reticulum</keyword>
<dbReference type="InterPro" id="IPR000209">
    <property type="entry name" value="Peptidase_S8/S53_dom"/>
</dbReference>
<reference evidence="35" key="2">
    <citation type="submission" date="2022-08" db="UniProtKB">
        <authorList>
            <consortium name="EnsemblMetazoa"/>
        </authorList>
    </citation>
    <scope>IDENTIFICATION</scope>
    <source>
        <strain evidence="35">STECLA/ALBI9_A</strain>
    </source>
</reference>
<evidence type="ECO:0000256" key="12">
    <source>
        <dbReference type="ARBA" id="ARBA00022824"/>
    </source>
</evidence>
<feature type="compositionally biased region" description="Low complexity" evidence="28">
    <location>
        <begin position="285"/>
        <end position="300"/>
    </location>
</feature>
<feature type="region of interest" description="Disordered" evidence="28">
    <location>
        <begin position="252"/>
        <end position="334"/>
    </location>
</feature>
<dbReference type="GO" id="GO:0008203">
    <property type="term" value="P:cholesterol metabolic process"/>
    <property type="evidence" value="ECO:0007669"/>
    <property type="project" value="UniProtKB-KW"/>
</dbReference>
<evidence type="ECO:0000256" key="20">
    <source>
        <dbReference type="ARBA" id="ARBA00023166"/>
    </source>
</evidence>
<dbReference type="PRINTS" id="PR00723">
    <property type="entry name" value="SUBTILISIN"/>
</dbReference>
<keyword evidence="20" id="KW-1207">Sterol metabolism</keyword>
<evidence type="ECO:0000256" key="3">
    <source>
        <dbReference type="ARBA" id="ARBA00004194"/>
    </source>
</evidence>
<evidence type="ECO:0000256" key="4">
    <source>
        <dbReference type="ARBA" id="ARBA00011073"/>
    </source>
</evidence>
<feature type="region of interest" description="Disordered" evidence="28">
    <location>
        <begin position="669"/>
        <end position="720"/>
    </location>
</feature>
<evidence type="ECO:0000256" key="18">
    <source>
        <dbReference type="ARBA" id="ARBA00023136"/>
    </source>
</evidence>
<evidence type="ECO:0000256" key="25">
    <source>
        <dbReference type="ARBA" id="ARBA00067283"/>
    </source>
</evidence>
<evidence type="ECO:0000256" key="17">
    <source>
        <dbReference type="ARBA" id="ARBA00023098"/>
    </source>
</evidence>
<evidence type="ECO:0000256" key="22">
    <source>
        <dbReference type="ARBA" id="ARBA00023221"/>
    </source>
</evidence>
<dbReference type="FunFam" id="3.40.50.200:FF:000008">
    <property type="entry name" value="Membrane-bound transcription factor site-1 protease preproprotein"/>
    <property type="match status" value="1"/>
</dbReference>
<dbReference type="Pfam" id="PF15923">
    <property type="entry name" value="DUF4745"/>
    <property type="match status" value="1"/>
</dbReference>
<accession>A0A182FW51</accession>
<dbReference type="Pfam" id="PF23094">
    <property type="entry name" value="MBTPS1_3rd"/>
    <property type="match status" value="1"/>
</dbReference>
<keyword evidence="10 27" id="KW-0378">Hydrolase</keyword>
<keyword evidence="16" id="KW-0333">Golgi apparatus</keyword>
<sequence length="1794" mass="196923">MSDQDDPLLAGGQPQTQTPRSSLGSGALSYSNSSISPSTSSSGSQGSAKSAVSECLGAWLNYLQIMNNLCAAGYRLAQTIAALEPWAYFDQAGGGQQGTAGAAAATTNPLIGGVTPMPPGSGSQRELPFAGGPQGIPSHMAFQFITAWDELARASVMATSTVKSHIVSVLQDFKTQPLATVEQESELLHIKEYNQTILQDNAQTMINLQHQFCVASCDAFAQLMCCYQCQTQVGFPHDPECPMVQHPMSAAATIARSGEQQRSQTPSPHFGPKMDVGASRLYDRTGSSSTQGSSSDHGTTAYEQTRGPSPHDIRGPSPIQGYLDNIRGPLPNPGHLSGMKAPFYRGSRSPLNFPLFTLNGQRRWSEAAAGEVNSEAALDPESQMRRWSMPWEAKADKTTVHWNQTRLMPVSKLAVPPGAGGPAAPGGNKSSSHGDRSQSTTPDSTWHSSITSQDGLVEAIQLLSCRPIHRLQAPTMMMMMPPPNIGPPFVEEPSGLHHEQEQDTVDPVPGPQQQQQQQQQQHHGTNTMNPSGLYGIWTQQNPPSAILRQQSIQDRMVPPMNYIREQDSSIDEHPPPKIVQNEYIVQFNGYYRQRERQSFIQTALNGSKVQKWRILPRSNPAQDFASDFDVLALEEPSGGSEQDGLALLRSHPSIKSISPQRMVQRELKYVPLRSDRQQRTSREQEAENDGQTDEDDDVDDDDDEEEEVEEPAIDLDDPETNDFIQFVQRRRLATEEFSQQQEEAVAAAAAVAADRPPNRHANRRLLRAIPRQITSLLKADVLWNMGITGKGVKVAVFDTGLSKSHPHFKRIKERTNWTNEKTLDDGVSHGTFVAGIIASAKECLGFAPDAELHIFRVFTNNQVSYTSWFLDAFNYAILRKINVLNLSIGGPDFLDQPFVDKVLELSANRVIMVSAIGNDGPLYGTLNNPGDQMDVIGVGGMDYADNIAKFSSRGMTTWELPGGYGRLKPDIVTYGSQVKGSNLNGGCKSLSGTSVASPMVAGAVTLIASGVLERLDDLNPASMKQALIEGAQRLQDNNMFEQGHGKLNILRSMKLLSMYKPKVTLSPAYLDFTEDYQWPYTTQSLYYSAMPVIANVTILNGMGVSGRVLGRPTWHPYSNEHGHLLNVSVSYSDQLWPWSGWMAVHIGVNEAGRAFEGIAQGHITLTVQSPAQGPHETEPRNGTVSFAIKVRIIPQPPRRKRILWDQYHSLRYPPGYLPRDNLKIKSDPLDWRADHVHTNFKDMYTHLRNAGYYVEVLGAPYTCFNASHYGTLLIVDPEEEYFEEEIVKLHRDVLEHELSVIVFADWYNTTVMRKIKFYDENTRQWWMPDTGGANVPALNELLAGFGIALGDRVADGYFDMRDHRMYYASGANIVRFPAGTGTIVVERDLLDEGLGIAMPGENRPKVRSKTAILGMLQTDRKVYGTGSRIQSATPNPEPGARVHEDEGNAVEDGDGDAGIASIDRDSIINKRILLNIRSLPADEEDDVPNEGGEFREQDPAQVPQPGQQAGPPSVPVDAVEIQEEPVDEELGTLVLRERAKVQQQQQNNFTAPVAVSRPRKLDDGNRNEVGPTGGRIAVYGDSNCLDSTHLEKPCFWLLDSLLEYTMTGHVTSLLRELNSSRRTEQLEASSVLSANDEPDLPGWRNKKTDKIPPNAPPSIGGGAVVGPGGNGPTPVLGIKTVPLSANDPQRQQQQQLDEPLRFAPPGAGDGLTRGDHGPVARGSVPVDPSQQLLHGSTATGGSAKRQSTAVEWLTSKSFLLLAGIALFALLNWLRRTKGLTIKRRLNYVFKKIGF</sequence>
<keyword evidence="22" id="KW-0753">Steroid metabolism</keyword>
<evidence type="ECO:0000313" key="36">
    <source>
        <dbReference type="Proteomes" id="UP000069272"/>
    </source>
</evidence>
<dbReference type="InterPro" id="IPR036852">
    <property type="entry name" value="Peptidase_S8/S53_dom_sf"/>
</dbReference>
<feature type="region of interest" description="Disordered" evidence="28">
    <location>
        <begin position="1426"/>
        <end position="1460"/>
    </location>
</feature>
<evidence type="ECO:0000256" key="26">
    <source>
        <dbReference type="ARBA" id="ARBA00081324"/>
    </source>
</evidence>
<dbReference type="GO" id="GO:0005789">
    <property type="term" value="C:endoplasmic reticulum membrane"/>
    <property type="evidence" value="ECO:0007669"/>
    <property type="project" value="UniProtKB-SubCell"/>
</dbReference>
<evidence type="ECO:0000256" key="10">
    <source>
        <dbReference type="ARBA" id="ARBA00022801"/>
    </source>
</evidence>
<keyword evidence="9" id="KW-0732">Signal</keyword>
<evidence type="ECO:0000256" key="5">
    <source>
        <dbReference type="ARBA" id="ARBA00022548"/>
    </source>
</evidence>
<feature type="domain" description="DUF4745" evidence="31">
    <location>
        <begin position="40"/>
        <end position="218"/>
    </location>
</feature>
<dbReference type="InterPro" id="IPR015500">
    <property type="entry name" value="Peptidase_S8_subtilisin-rel"/>
</dbReference>
<dbReference type="CDD" id="cd07479">
    <property type="entry name" value="Peptidases_S8_SKI-1_like"/>
    <property type="match status" value="1"/>
</dbReference>
<dbReference type="PROSITE" id="PS00137">
    <property type="entry name" value="SUBTILASE_HIS"/>
    <property type="match status" value="1"/>
</dbReference>
<keyword evidence="17" id="KW-0443">Lipid metabolism</keyword>
<evidence type="ECO:0000259" key="31">
    <source>
        <dbReference type="Pfam" id="PF15923"/>
    </source>
</evidence>
<dbReference type="PROSITE" id="PS51892">
    <property type="entry name" value="SUBTILASE"/>
    <property type="match status" value="1"/>
</dbReference>
<feature type="domain" description="MBTPS1 third" evidence="34">
    <location>
        <begin position="1066"/>
        <end position="1195"/>
    </location>
</feature>
<evidence type="ECO:0000256" key="2">
    <source>
        <dbReference type="ARBA" id="ARBA00004115"/>
    </source>
</evidence>
<dbReference type="STRING" id="7167.A0A182FW51"/>
<dbReference type="Gene3D" id="3.40.50.200">
    <property type="entry name" value="Peptidase S8/S53 domain"/>
    <property type="match status" value="1"/>
</dbReference>
<evidence type="ECO:0000313" key="35">
    <source>
        <dbReference type="EnsemblMetazoa" id="AALB010786-PA"/>
    </source>
</evidence>
<feature type="compositionally biased region" description="Low complexity" evidence="28">
    <location>
        <begin position="1499"/>
        <end position="1511"/>
    </location>
</feature>
<proteinExistence type="inferred from homology"/>
<keyword evidence="18 29" id="KW-0472">Membrane</keyword>
<evidence type="ECO:0000256" key="1">
    <source>
        <dbReference type="ARBA" id="ARBA00001913"/>
    </source>
</evidence>
<feature type="compositionally biased region" description="Polar residues" evidence="28">
    <location>
        <begin position="1728"/>
        <end position="1744"/>
    </location>
</feature>
<protein>
    <recommendedName>
        <fullName evidence="25">Membrane-bound transcription factor site-1 protease</fullName>
        <ecNumber evidence="24">3.4.21.112</ecNumber>
    </recommendedName>
    <alternativeName>
        <fullName evidence="26">Endopeptidase S1P</fullName>
    </alternativeName>
</protein>
<evidence type="ECO:0000256" key="24">
    <source>
        <dbReference type="ARBA" id="ARBA00066596"/>
    </source>
</evidence>
<dbReference type="GO" id="GO:0004252">
    <property type="term" value="F:serine-type endopeptidase activity"/>
    <property type="evidence" value="ECO:0007669"/>
    <property type="project" value="UniProtKB-UniRule"/>
</dbReference>
<evidence type="ECO:0000256" key="11">
    <source>
        <dbReference type="ARBA" id="ARBA00022813"/>
    </source>
</evidence>
<dbReference type="InterPro" id="IPR022398">
    <property type="entry name" value="Peptidase_S8_His-AS"/>
</dbReference>
<evidence type="ECO:0000256" key="23">
    <source>
        <dbReference type="ARBA" id="ARBA00050826"/>
    </source>
</evidence>
<keyword evidence="36" id="KW-1185">Reference proteome</keyword>
<feature type="compositionally biased region" description="Polar residues" evidence="28">
    <location>
        <begin position="437"/>
        <end position="449"/>
    </location>
</feature>
<comment type="similarity">
    <text evidence="4 27">Belongs to the peptidase S8 family.</text>
</comment>
<dbReference type="PANTHER" id="PTHR43806:SF7">
    <property type="entry name" value="MEMBRANE-BOUND TRANSCRIPTION FACTOR SITE-1 PROTEASE"/>
    <property type="match status" value="1"/>
</dbReference>
<dbReference type="InterPro" id="IPR031813">
    <property type="entry name" value="DUF4745"/>
</dbReference>
<keyword evidence="6" id="KW-0597">Phosphoprotein</keyword>
<feature type="region of interest" description="Disordered" evidence="28">
    <location>
        <begin position="1"/>
        <end position="47"/>
    </location>
</feature>
<evidence type="ECO:0000256" key="13">
    <source>
        <dbReference type="ARBA" id="ARBA00022825"/>
    </source>
</evidence>
<feature type="region of interest" description="Disordered" evidence="28">
    <location>
        <begin position="412"/>
        <end position="449"/>
    </location>
</feature>
<organism evidence="35 36">
    <name type="scientific">Anopheles albimanus</name>
    <name type="common">New world malaria mosquito</name>
    <dbReference type="NCBI Taxonomy" id="7167"/>
    <lineage>
        <taxon>Eukaryota</taxon>
        <taxon>Metazoa</taxon>
        <taxon>Ecdysozoa</taxon>
        <taxon>Arthropoda</taxon>
        <taxon>Hexapoda</taxon>
        <taxon>Insecta</taxon>
        <taxon>Pterygota</taxon>
        <taxon>Neoptera</taxon>
        <taxon>Endopterygota</taxon>
        <taxon>Diptera</taxon>
        <taxon>Nematocera</taxon>
        <taxon>Culicoidea</taxon>
        <taxon>Culicidae</taxon>
        <taxon>Anophelinae</taxon>
        <taxon>Anopheles</taxon>
    </lineage>
</organism>
<dbReference type="InterPro" id="IPR050131">
    <property type="entry name" value="Peptidase_S8_subtilisin-like"/>
</dbReference>
<name>A0A182FW51_ANOAL</name>
<feature type="compositionally biased region" description="Acidic residues" evidence="28">
    <location>
        <begin position="686"/>
        <end position="720"/>
    </location>
</feature>
<keyword evidence="15 29" id="KW-1133">Transmembrane helix</keyword>
<dbReference type="Proteomes" id="UP000069272">
    <property type="component" value="Chromosome 3R"/>
</dbReference>
<dbReference type="SUPFAM" id="SSF52743">
    <property type="entry name" value="Subtilisin-like"/>
    <property type="match status" value="1"/>
</dbReference>
<comment type="subcellular location">
    <subcellularLocation>
        <location evidence="2">Endoplasmic reticulum membrane</location>
        <topology evidence="2">Single-pass type I membrane protein</topology>
    </subcellularLocation>
    <subcellularLocation>
        <location evidence="3">Golgi apparatus membrane</location>
        <topology evidence="3">Single-pass membrane protein</topology>
    </subcellularLocation>
</comment>
<dbReference type="EnsemblMetazoa" id="AALB010786-RA">
    <property type="protein sequence ID" value="AALB010786-PA"/>
    <property type="gene ID" value="AALB010786"/>
</dbReference>
<dbReference type="VEuPathDB" id="VectorBase:AALB010786"/>
<feature type="domain" description="Membrane-bound transcription factor site-1 protease-like N-terminal" evidence="32">
    <location>
        <begin position="578"/>
        <end position="661"/>
    </location>
</feature>
<evidence type="ECO:0000259" key="33">
    <source>
        <dbReference type="Pfam" id="PF23090"/>
    </source>
</evidence>
<evidence type="ECO:0000256" key="9">
    <source>
        <dbReference type="ARBA" id="ARBA00022729"/>
    </source>
</evidence>
<evidence type="ECO:0000259" key="30">
    <source>
        <dbReference type="Pfam" id="PF00082"/>
    </source>
</evidence>
<feature type="compositionally biased region" description="Polar residues" evidence="28">
    <location>
        <begin position="258"/>
        <end position="267"/>
    </location>
</feature>
<feature type="region of interest" description="Disordered" evidence="28">
    <location>
        <begin position="479"/>
        <end position="532"/>
    </location>
</feature>
<dbReference type="Pfam" id="PF00082">
    <property type="entry name" value="Peptidase_S8"/>
    <property type="match status" value="1"/>
</dbReference>
<reference evidence="35 36" key="1">
    <citation type="journal article" date="2017" name="G3 (Bethesda)">
        <title>The Physical Genome Mapping of Anopheles albimanus Corrected Scaffold Misassemblies and Identified Interarm Rearrangements in Genus Anopheles.</title>
        <authorList>
            <person name="Artemov G.N."/>
            <person name="Peery A.N."/>
            <person name="Jiang X."/>
            <person name="Tu Z."/>
            <person name="Stegniy V.N."/>
            <person name="Sharakhova M.V."/>
            <person name="Sharakhov I.V."/>
        </authorList>
    </citation>
    <scope>NUCLEOTIDE SEQUENCE [LARGE SCALE GENOMIC DNA]</scope>
    <source>
        <strain evidence="35 36">ALBI9_A</strain>
    </source>
</reference>
<evidence type="ECO:0000256" key="21">
    <source>
        <dbReference type="ARBA" id="ARBA00023180"/>
    </source>
</evidence>
<feature type="domain" description="MBTPS1 fourth" evidence="33">
    <location>
        <begin position="1568"/>
        <end position="1612"/>
    </location>
</feature>
<evidence type="ECO:0000259" key="34">
    <source>
        <dbReference type="Pfam" id="PF23094"/>
    </source>
</evidence>
<dbReference type="InterPro" id="IPR057032">
    <property type="entry name" value="MBTPS1_4th"/>
</dbReference>
<evidence type="ECO:0000256" key="19">
    <source>
        <dbReference type="ARBA" id="ARBA00023145"/>
    </source>
</evidence>
<feature type="region of interest" description="Disordered" evidence="28">
    <location>
        <begin position="1482"/>
        <end position="1514"/>
    </location>
</feature>
<feature type="transmembrane region" description="Helical" evidence="29">
    <location>
        <begin position="1752"/>
        <end position="1773"/>
    </location>
</feature>
<feature type="region of interest" description="Disordered" evidence="28">
    <location>
        <begin position="1627"/>
        <end position="1744"/>
    </location>
</feature>
<keyword evidence="13 27" id="KW-0720">Serine protease</keyword>
<evidence type="ECO:0000256" key="27">
    <source>
        <dbReference type="PROSITE-ProRule" id="PRU01240"/>
    </source>
</evidence>
<feature type="compositionally biased region" description="Low complexity" evidence="28">
    <location>
        <begin position="29"/>
        <end position="47"/>
    </location>
</feature>
<dbReference type="InterPro" id="IPR023828">
    <property type="entry name" value="Peptidase_S8_Ser-AS"/>
</dbReference>
<feature type="compositionally biased region" description="Polar residues" evidence="28">
    <location>
        <begin position="13"/>
        <end position="24"/>
    </location>
</feature>
<feature type="compositionally biased region" description="Basic and acidic residues" evidence="28">
    <location>
        <begin position="669"/>
        <end position="685"/>
    </location>
</feature>
<evidence type="ECO:0000256" key="28">
    <source>
        <dbReference type="SAM" id="MobiDB-lite"/>
    </source>
</evidence>
<feature type="active site" description="Charge relay system" evidence="27">
    <location>
        <position position="994"/>
    </location>
</feature>
<feature type="domain" description="MBTPS1 fourth" evidence="33">
    <location>
        <begin position="1196"/>
        <end position="1419"/>
    </location>
</feature>
<keyword evidence="21" id="KW-0325">Glycoprotein</keyword>
<dbReference type="InterPro" id="IPR034185">
    <property type="entry name" value="Site-1_peptidase_cat_dom"/>
</dbReference>
<dbReference type="Pfam" id="PF23090">
    <property type="entry name" value="MBTPS1_4th"/>
    <property type="match status" value="2"/>
</dbReference>
<keyword evidence="7 27" id="KW-0645">Protease</keyword>
<dbReference type="PANTHER" id="PTHR43806">
    <property type="entry name" value="PEPTIDASE S8"/>
    <property type="match status" value="1"/>
</dbReference>
<evidence type="ECO:0000256" key="15">
    <source>
        <dbReference type="ARBA" id="ARBA00022989"/>
    </source>
</evidence>
<keyword evidence="19" id="KW-0865">Zymogen</keyword>
<evidence type="ECO:0000256" key="7">
    <source>
        <dbReference type="ARBA" id="ARBA00022670"/>
    </source>
</evidence>
<feature type="active site" description="Charge relay system" evidence="27">
    <location>
        <position position="798"/>
    </location>
</feature>
<comment type="catalytic activity">
    <reaction evidence="23">
        <text>Processes precursors containing basic and hydrophobic/aliphatic residues at P4 and P2, respectively, with a relatively relaxed acceptance of amino acids at P1 and P3.</text>
        <dbReference type="EC" id="3.4.21.112"/>
    </reaction>
</comment>
<keyword evidence="11" id="KW-0068">Autocatalytic cleavage</keyword>
<evidence type="ECO:0000256" key="14">
    <source>
        <dbReference type="ARBA" id="ARBA00022837"/>
    </source>
</evidence>
<dbReference type="VEuPathDB" id="VectorBase:AALB20_030425"/>
<evidence type="ECO:0000256" key="16">
    <source>
        <dbReference type="ARBA" id="ARBA00023034"/>
    </source>
</evidence>
<dbReference type="GO" id="GO:0006508">
    <property type="term" value="P:proteolysis"/>
    <property type="evidence" value="ECO:0007669"/>
    <property type="project" value="UniProtKB-KW"/>
</dbReference>
<dbReference type="EC" id="3.4.21.112" evidence="24"/>
<keyword evidence="5" id="KW-0153">Cholesterol metabolism</keyword>
<keyword evidence="14" id="KW-0106">Calcium</keyword>
<evidence type="ECO:0000256" key="6">
    <source>
        <dbReference type="ARBA" id="ARBA00022553"/>
    </source>
</evidence>
<dbReference type="VEuPathDB" id="VectorBase:AALB20_030271"/>
<dbReference type="Pfam" id="PF23001">
    <property type="entry name" value="MBTP1_N"/>
    <property type="match status" value="1"/>
</dbReference>
<evidence type="ECO:0000259" key="32">
    <source>
        <dbReference type="Pfam" id="PF23001"/>
    </source>
</evidence>